<dbReference type="GO" id="GO:0008233">
    <property type="term" value="F:peptidase activity"/>
    <property type="evidence" value="ECO:0007669"/>
    <property type="project" value="UniProtKB-KW"/>
</dbReference>
<reference evidence="12 13" key="1">
    <citation type="journal article" date="2011" name="Stand. Genomic Sci.">
        <title>Complete genome sequence of Marivirga tractuosa type strain (H-43).</title>
        <authorList>
            <person name="Pagani I."/>
            <person name="Chertkov O."/>
            <person name="Lapidus A."/>
            <person name="Lucas S."/>
            <person name="Del Rio T.G."/>
            <person name="Tice H."/>
            <person name="Copeland A."/>
            <person name="Cheng J.F."/>
            <person name="Nolan M."/>
            <person name="Saunders E."/>
            <person name="Pitluck S."/>
            <person name="Held B."/>
            <person name="Goodwin L."/>
            <person name="Liolios K."/>
            <person name="Ovchinikova G."/>
            <person name="Ivanova N."/>
            <person name="Mavromatis K."/>
            <person name="Pati A."/>
            <person name="Chen A."/>
            <person name="Palaniappan K."/>
            <person name="Land M."/>
            <person name="Hauser L."/>
            <person name="Jeffries C.D."/>
            <person name="Detter J.C."/>
            <person name="Han C."/>
            <person name="Tapia R."/>
            <person name="Ngatchou-Djao O.D."/>
            <person name="Rohde M."/>
            <person name="Goker M."/>
            <person name="Spring S."/>
            <person name="Sikorski J."/>
            <person name="Woyke T."/>
            <person name="Bristow J."/>
            <person name="Eisen J.A."/>
            <person name="Markowitz V."/>
            <person name="Hugenholtz P."/>
            <person name="Klenk H.P."/>
            <person name="Kyrpides N.C."/>
        </authorList>
    </citation>
    <scope>NUCLEOTIDE SEQUENCE [LARGE SCALE GENOMIC DNA]</scope>
    <source>
        <strain evidence="13">ATCC 23168 / DSM 4126 / NBRC 15989 / NCIMB 1408 / VKM B-1430 / H-43</strain>
    </source>
</reference>
<keyword evidence="5 10" id="KW-0812">Transmembrane</keyword>
<comment type="subcellular location">
    <subcellularLocation>
        <location evidence="2">Membrane</location>
        <topology evidence="2">Multi-pass membrane protein</topology>
    </subcellularLocation>
</comment>
<dbReference type="InterPro" id="IPR008915">
    <property type="entry name" value="Peptidase_M50"/>
</dbReference>
<dbReference type="CDD" id="cd06160">
    <property type="entry name" value="S2P-M50_like_2"/>
    <property type="match status" value="1"/>
</dbReference>
<evidence type="ECO:0000256" key="8">
    <source>
        <dbReference type="ARBA" id="ARBA00022989"/>
    </source>
</evidence>
<dbReference type="PANTHER" id="PTHR31412">
    <property type="entry name" value="ZINC METALLOPROTEASE EGY1"/>
    <property type="match status" value="1"/>
</dbReference>
<evidence type="ECO:0000313" key="12">
    <source>
        <dbReference type="EMBL" id="ADR21425.1"/>
    </source>
</evidence>
<gene>
    <name evidence="12" type="ordered locus">Ftrac_1435</name>
</gene>
<feature type="transmembrane region" description="Helical" evidence="10">
    <location>
        <begin position="44"/>
        <end position="64"/>
    </location>
</feature>
<feature type="transmembrane region" description="Helical" evidence="10">
    <location>
        <begin position="203"/>
        <end position="225"/>
    </location>
</feature>
<feature type="transmembrane region" description="Helical" evidence="10">
    <location>
        <begin position="13"/>
        <end position="32"/>
    </location>
</feature>
<feature type="transmembrane region" description="Helical" evidence="10">
    <location>
        <begin position="355"/>
        <end position="375"/>
    </location>
</feature>
<name>E4TMZ4_MARTH</name>
<evidence type="ECO:0000256" key="1">
    <source>
        <dbReference type="ARBA" id="ARBA00001947"/>
    </source>
</evidence>
<dbReference type="AlphaFoldDB" id="E4TMZ4"/>
<keyword evidence="13" id="KW-1185">Reference proteome</keyword>
<evidence type="ECO:0000256" key="7">
    <source>
        <dbReference type="ARBA" id="ARBA00022946"/>
    </source>
</evidence>
<feature type="transmembrane region" description="Helical" evidence="10">
    <location>
        <begin position="273"/>
        <end position="291"/>
    </location>
</feature>
<keyword evidence="9 10" id="KW-0472">Membrane</keyword>
<evidence type="ECO:0000256" key="3">
    <source>
        <dbReference type="ARBA" id="ARBA00007931"/>
    </source>
</evidence>
<dbReference type="KEGG" id="mtt:Ftrac_1435"/>
<dbReference type="PANTHER" id="PTHR31412:SF0">
    <property type="entry name" value="ZINC METALLOPROTEASE EGY1, CHLOROPLASTIC-RELATED"/>
    <property type="match status" value="1"/>
</dbReference>
<dbReference type="OrthoDB" id="921763at2"/>
<dbReference type="GO" id="GO:0006508">
    <property type="term" value="P:proteolysis"/>
    <property type="evidence" value="ECO:0007669"/>
    <property type="project" value="UniProtKB-KW"/>
</dbReference>
<dbReference type="Pfam" id="PF02163">
    <property type="entry name" value="Peptidase_M50"/>
    <property type="match status" value="1"/>
</dbReference>
<proteinExistence type="inferred from homology"/>
<keyword evidence="6" id="KW-0378">Hydrolase</keyword>
<evidence type="ECO:0000256" key="6">
    <source>
        <dbReference type="ARBA" id="ARBA00022801"/>
    </source>
</evidence>
<dbReference type="RefSeq" id="WP_013453572.1">
    <property type="nucleotide sequence ID" value="NC_014759.1"/>
</dbReference>
<protein>
    <submittedName>
        <fullName evidence="12">Peptidase M50</fullName>
    </submittedName>
</protein>
<evidence type="ECO:0000313" key="13">
    <source>
        <dbReference type="Proteomes" id="UP000008720"/>
    </source>
</evidence>
<evidence type="ECO:0000259" key="11">
    <source>
        <dbReference type="Pfam" id="PF02163"/>
    </source>
</evidence>
<evidence type="ECO:0000256" key="2">
    <source>
        <dbReference type="ARBA" id="ARBA00004141"/>
    </source>
</evidence>
<comment type="similarity">
    <text evidence="3">Belongs to the peptidase M50B family.</text>
</comment>
<evidence type="ECO:0000256" key="10">
    <source>
        <dbReference type="SAM" id="Phobius"/>
    </source>
</evidence>
<dbReference type="STRING" id="643867.Ftrac_1435"/>
<organism evidence="12 13">
    <name type="scientific">Marivirga tractuosa (strain ATCC 23168 / DSM 4126 / NBRC 15989 / NCIMB 1408 / VKM B-1430 / H-43)</name>
    <name type="common">Microscilla tractuosa</name>
    <name type="synonym">Flexibacter tractuosus</name>
    <dbReference type="NCBI Taxonomy" id="643867"/>
    <lineage>
        <taxon>Bacteria</taxon>
        <taxon>Pseudomonadati</taxon>
        <taxon>Bacteroidota</taxon>
        <taxon>Cytophagia</taxon>
        <taxon>Cytophagales</taxon>
        <taxon>Marivirgaceae</taxon>
        <taxon>Marivirga</taxon>
    </lineage>
</organism>
<sequence>MIEKNTKYYAKKIVLFVLTFISTTLAGSEWITNRILFYSPDYSWADFLTGMHYSIPFLFILTVHEFGHFFTAKYHKVEVTLPNYIPGWLGFLGTVSFGTFGALIRIVGPIRSRKQFFDIGIAGPIAGFVVALGVLFYGFTNLPEPEYIFEIHPEYEQYGLDYADHVYDNGEEMMGISLGNNLLFSWFEENVADPERLPNHREIIHYPYLFAGFLALFFTALNLIPIGQLDGGHVIYGLFGAKNHQIIAFTLYMIFTFVAGLGLITAGIDLGDFALYSAMYVGFLYFSFKGLGFQQSTTLMIAVGMFVAQYLTTYLFPSVTGFSGYLLFVFLLGRLIGVKHPVAPDDRPLSTGRKVLGWICLIIFIICFSFEPLVLE</sequence>
<evidence type="ECO:0000256" key="9">
    <source>
        <dbReference type="ARBA" id="ARBA00023136"/>
    </source>
</evidence>
<dbReference type="InterPro" id="IPR044838">
    <property type="entry name" value="EGY1-like"/>
</dbReference>
<feature type="transmembrane region" description="Helical" evidence="10">
    <location>
        <begin position="116"/>
        <end position="139"/>
    </location>
</feature>
<dbReference type="Proteomes" id="UP000008720">
    <property type="component" value="Chromosome"/>
</dbReference>
<dbReference type="GO" id="GO:0016020">
    <property type="term" value="C:membrane"/>
    <property type="evidence" value="ECO:0007669"/>
    <property type="project" value="UniProtKB-SubCell"/>
</dbReference>
<keyword evidence="4" id="KW-0645">Protease</keyword>
<feature type="transmembrane region" description="Helical" evidence="10">
    <location>
        <begin position="246"/>
        <end position="267"/>
    </location>
</feature>
<accession>E4TMZ4</accession>
<dbReference type="eggNOG" id="COG0750">
    <property type="taxonomic scope" value="Bacteria"/>
</dbReference>
<evidence type="ECO:0000256" key="5">
    <source>
        <dbReference type="ARBA" id="ARBA00022692"/>
    </source>
</evidence>
<comment type="cofactor">
    <cofactor evidence="1">
        <name>Zn(2+)</name>
        <dbReference type="ChEBI" id="CHEBI:29105"/>
    </cofactor>
</comment>
<dbReference type="HOGENOM" id="CLU_028221_0_0_10"/>
<dbReference type="EMBL" id="CP002349">
    <property type="protein sequence ID" value="ADR21425.1"/>
    <property type="molecule type" value="Genomic_DNA"/>
</dbReference>
<evidence type="ECO:0000256" key="4">
    <source>
        <dbReference type="ARBA" id="ARBA00022670"/>
    </source>
</evidence>
<feature type="transmembrane region" description="Helical" evidence="10">
    <location>
        <begin position="84"/>
        <end position="104"/>
    </location>
</feature>
<feature type="domain" description="Peptidase M50" evidence="11">
    <location>
        <begin position="55"/>
        <end position="249"/>
    </location>
</feature>
<keyword evidence="7" id="KW-0809">Transit peptide</keyword>
<keyword evidence="8 10" id="KW-1133">Transmembrane helix</keyword>